<keyword evidence="1" id="KW-1133">Transmembrane helix</keyword>
<evidence type="ECO:0000256" key="1">
    <source>
        <dbReference type="SAM" id="Phobius"/>
    </source>
</evidence>
<feature type="transmembrane region" description="Helical" evidence="1">
    <location>
        <begin position="12"/>
        <end position="33"/>
    </location>
</feature>
<dbReference type="EMBL" id="LR798288">
    <property type="protein sequence ID" value="CAB5221388.1"/>
    <property type="molecule type" value="Genomic_DNA"/>
</dbReference>
<sequence>MGPNITLTAFDGLVMFGPLLSLLVVMMIGFATYSGDDV</sequence>
<keyword evidence="1" id="KW-0472">Membrane</keyword>
<name>A0A6J7WX15_9CAUD</name>
<protein>
    <submittedName>
        <fullName evidence="2">Uncharacterized protein</fullName>
    </submittedName>
</protein>
<evidence type="ECO:0000313" key="2">
    <source>
        <dbReference type="EMBL" id="CAB5221388.1"/>
    </source>
</evidence>
<reference evidence="2" key="1">
    <citation type="submission" date="2020-05" db="EMBL/GenBank/DDBJ databases">
        <authorList>
            <person name="Chiriac C."/>
            <person name="Salcher M."/>
            <person name="Ghai R."/>
            <person name="Kavagutti S V."/>
        </authorList>
    </citation>
    <scope>NUCLEOTIDE SEQUENCE</scope>
</reference>
<proteinExistence type="predicted"/>
<organism evidence="2">
    <name type="scientific">uncultured Caudovirales phage</name>
    <dbReference type="NCBI Taxonomy" id="2100421"/>
    <lineage>
        <taxon>Viruses</taxon>
        <taxon>Duplodnaviria</taxon>
        <taxon>Heunggongvirae</taxon>
        <taxon>Uroviricota</taxon>
        <taxon>Caudoviricetes</taxon>
        <taxon>Peduoviridae</taxon>
        <taxon>Maltschvirus</taxon>
        <taxon>Maltschvirus maltsch</taxon>
    </lineage>
</organism>
<gene>
    <name evidence="2" type="ORF">UFOVP247_153</name>
</gene>
<accession>A0A6J7WX15</accession>
<keyword evidence="1" id="KW-0812">Transmembrane</keyword>